<sequence length="234" mass="26796">QIITKMTETVEEEQVVMTPKCKTANSTTLIIERKIVKKANDKMHVAGGEHTGIVINKESLSDNDVSQAADLVLEFRVFLVSAQTGKHTQESRTLRFWFREKAMQNGHINNHSSGDEQAAVAQDFFRELVSPQEFPRDYVGFIKKIMKLMQRDYFTINKLEIELKQLEEAAVPNRPPRPGYLHIQLSPSLCPQGLVFFKCWVVVARFENKTISNSYLLIIATFRKVVTNIISIKR</sequence>
<proteinExistence type="predicted"/>
<dbReference type="OrthoDB" id="1577640at2759"/>
<dbReference type="Proteomes" id="UP000051574">
    <property type="component" value="Unassembled WGS sequence"/>
</dbReference>
<protein>
    <submittedName>
        <fullName evidence="1">Uncharacterized protein</fullName>
    </submittedName>
</protein>
<gene>
    <name evidence="1" type="ORF">AMK59_335</name>
</gene>
<dbReference type="PANTHER" id="PTHR47705">
    <property type="entry name" value="AGAP000321-PA"/>
    <property type="match status" value="1"/>
</dbReference>
<dbReference type="AlphaFoldDB" id="A0A0T6BFG3"/>
<reference evidence="1 2" key="1">
    <citation type="submission" date="2015-09" db="EMBL/GenBank/DDBJ databases">
        <title>Draft genome of the scarab beetle Oryctes borbonicus.</title>
        <authorList>
            <person name="Meyer J.M."/>
            <person name="Markov G.V."/>
            <person name="Baskaran P."/>
            <person name="Herrmann M."/>
            <person name="Sommer R.J."/>
            <person name="Roedelsperger C."/>
        </authorList>
    </citation>
    <scope>NUCLEOTIDE SEQUENCE [LARGE SCALE GENOMIC DNA]</scope>
    <source>
        <strain evidence="1">OB123</strain>
        <tissue evidence="1">Whole animal</tissue>
    </source>
</reference>
<name>A0A0T6BFG3_9SCAR</name>
<dbReference type="EMBL" id="LJIG01000942">
    <property type="protein sequence ID" value="KRT85998.1"/>
    <property type="molecule type" value="Genomic_DNA"/>
</dbReference>
<feature type="non-terminal residue" evidence="1">
    <location>
        <position position="234"/>
    </location>
</feature>
<dbReference type="PANTHER" id="PTHR47705:SF1">
    <property type="entry name" value="PNP_UDP_1 DOMAIN-CONTAINING PROTEIN"/>
    <property type="match status" value="1"/>
</dbReference>
<evidence type="ECO:0000313" key="2">
    <source>
        <dbReference type="Proteomes" id="UP000051574"/>
    </source>
</evidence>
<feature type="non-terminal residue" evidence="1">
    <location>
        <position position="1"/>
    </location>
</feature>
<evidence type="ECO:0000313" key="1">
    <source>
        <dbReference type="EMBL" id="KRT85998.1"/>
    </source>
</evidence>
<keyword evidence="2" id="KW-1185">Reference proteome</keyword>
<comment type="caution">
    <text evidence="1">The sequence shown here is derived from an EMBL/GenBank/DDBJ whole genome shotgun (WGS) entry which is preliminary data.</text>
</comment>
<accession>A0A0T6BFG3</accession>
<organism evidence="1 2">
    <name type="scientific">Oryctes borbonicus</name>
    <dbReference type="NCBI Taxonomy" id="1629725"/>
    <lineage>
        <taxon>Eukaryota</taxon>
        <taxon>Metazoa</taxon>
        <taxon>Ecdysozoa</taxon>
        <taxon>Arthropoda</taxon>
        <taxon>Hexapoda</taxon>
        <taxon>Insecta</taxon>
        <taxon>Pterygota</taxon>
        <taxon>Neoptera</taxon>
        <taxon>Endopterygota</taxon>
        <taxon>Coleoptera</taxon>
        <taxon>Polyphaga</taxon>
        <taxon>Scarabaeiformia</taxon>
        <taxon>Scarabaeidae</taxon>
        <taxon>Dynastinae</taxon>
        <taxon>Oryctes</taxon>
    </lineage>
</organism>